<dbReference type="AlphaFoldDB" id="A0A8S1JTI5"/>
<reference evidence="2" key="1">
    <citation type="submission" date="2021-01" db="EMBL/GenBank/DDBJ databases">
        <authorList>
            <consortium name="Genoscope - CEA"/>
            <person name="William W."/>
        </authorList>
    </citation>
    <scope>NUCLEOTIDE SEQUENCE</scope>
</reference>
<accession>A0A8S1JTI5</accession>
<organism evidence="2 3">
    <name type="scientific">Paramecium sonneborni</name>
    <dbReference type="NCBI Taxonomy" id="65129"/>
    <lineage>
        <taxon>Eukaryota</taxon>
        <taxon>Sar</taxon>
        <taxon>Alveolata</taxon>
        <taxon>Ciliophora</taxon>
        <taxon>Intramacronucleata</taxon>
        <taxon>Oligohymenophorea</taxon>
        <taxon>Peniculida</taxon>
        <taxon>Parameciidae</taxon>
        <taxon>Paramecium</taxon>
    </lineage>
</organism>
<evidence type="ECO:0000313" key="2">
    <source>
        <dbReference type="EMBL" id="CAD8045953.1"/>
    </source>
</evidence>
<comment type="caution">
    <text evidence="2">The sequence shown here is derived from an EMBL/GenBank/DDBJ whole genome shotgun (WGS) entry which is preliminary data.</text>
</comment>
<evidence type="ECO:0000256" key="1">
    <source>
        <dbReference type="SAM" id="SignalP"/>
    </source>
</evidence>
<feature type="chain" id="PRO_5035906605" evidence="1">
    <location>
        <begin position="19"/>
        <end position="387"/>
    </location>
</feature>
<keyword evidence="1" id="KW-0732">Signal</keyword>
<name>A0A8S1JTI5_9CILI</name>
<proteinExistence type="predicted"/>
<dbReference type="Proteomes" id="UP000692954">
    <property type="component" value="Unassembled WGS sequence"/>
</dbReference>
<sequence>MKILSLLALLCLINTINATCELVNGQCPAGCNQVQGVCYPENCQEFTDKLGDSTTNPFKGTTSYIDGTVDLNITITYIDPKFTDTTLKGIAKGENEQSCISLKLFKYQNNQNLVREESLYKLNYINDGSSTRAFQFTIPSKDFVKELQLSEDENKFQFYGYYSLDFLIGTLLQRVLYFDFIAGVERTTTKNIETNFGSLSSKQTLNCNGDCITTATSSLQFCSDQECTQTTDKMDLYLNDQVWLKHTLTKQGTSGFYLTNPVIYFTGDKLFKKATIKEKKLNQKGYALYLINVEIAWTPVTIAANATLSSTGARILGESSRLLDEAQSQTIGATSEIDCVKNKDTKECIVCDQTQSVNNSDEPQEDGCPLAGSILMIGIMIFMNLLI</sequence>
<evidence type="ECO:0000313" key="3">
    <source>
        <dbReference type="Proteomes" id="UP000692954"/>
    </source>
</evidence>
<dbReference type="OrthoDB" id="300043at2759"/>
<feature type="signal peptide" evidence="1">
    <location>
        <begin position="1"/>
        <end position="18"/>
    </location>
</feature>
<keyword evidence="3" id="KW-1185">Reference proteome</keyword>
<dbReference type="EMBL" id="CAJJDN010000001">
    <property type="protein sequence ID" value="CAD8045953.1"/>
    <property type="molecule type" value="Genomic_DNA"/>
</dbReference>
<gene>
    <name evidence="2" type="ORF">PSON_ATCC_30995.1.T0010368</name>
</gene>
<protein>
    <submittedName>
        <fullName evidence="2">Uncharacterized protein</fullName>
    </submittedName>
</protein>